<proteinExistence type="predicted"/>
<dbReference type="EMBL" id="LZKQ01000046">
    <property type="protein sequence ID" value="OBI90051.1"/>
    <property type="molecule type" value="Genomic_DNA"/>
</dbReference>
<dbReference type="Proteomes" id="UP000093795">
    <property type="component" value="Unassembled WGS sequence"/>
</dbReference>
<dbReference type="GO" id="GO:0046872">
    <property type="term" value="F:metal ion binding"/>
    <property type="evidence" value="ECO:0007669"/>
    <property type="project" value="InterPro"/>
</dbReference>
<dbReference type="InterPro" id="IPR024344">
    <property type="entry name" value="MDMPI_metal-binding"/>
</dbReference>
<gene>
    <name evidence="2" type="ORF">A9X01_00760</name>
</gene>
<dbReference type="SUPFAM" id="SSF109854">
    <property type="entry name" value="DinB/YfiT-like putative metalloenzymes"/>
    <property type="match status" value="1"/>
</dbReference>
<dbReference type="AlphaFoldDB" id="A0A1A3CVG6"/>
<dbReference type="Gene3D" id="1.20.120.450">
    <property type="entry name" value="dinb family like domain"/>
    <property type="match status" value="1"/>
</dbReference>
<sequence>MSDLRKLLHDNDSRFVHWAGQLPDAEWQQPSLCMGWRNHDVLAHLVVGYRASGTELGRYLFRHRGSFDRANSALSIDVARRRGPAALLDEFSTLIRRPRGVGRVFPRRLLLGDHIVHELDIAFALNRTPEVTPAALVAVLNTQVRVPNPFVPAAARARGLRLRATDVDWTHGNGTRTVIGGAAQLASVLAGRPWALQYLSGSGIDELRARLAGDCTAKPTVP</sequence>
<evidence type="ECO:0000259" key="1">
    <source>
        <dbReference type="Pfam" id="PF11716"/>
    </source>
</evidence>
<protein>
    <recommendedName>
        <fullName evidence="1">Mycothiol-dependent maleylpyruvate isomerase metal-binding domain-containing protein</fullName>
    </recommendedName>
</protein>
<evidence type="ECO:0000313" key="3">
    <source>
        <dbReference type="Proteomes" id="UP000093795"/>
    </source>
</evidence>
<comment type="caution">
    <text evidence="2">The sequence shown here is derived from an EMBL/GenBank/DDBJ whole genome shotgun (WGS) entry which is preliminary data.</text>
</comment>
<organism evidence="2 3">
    <name type="scientific">Mycobacterium asiaticum</name>
    <dbReference type="NCBI Taxonomy" id="1790"/>
    <lineage>
        <taxon>Bacteria</taxon>
        <taxon>Bacillati</taxon>
        <taxon>Actinomycetota</taxon>
        <taxon>Actinomycetes</taxon>
        <taxon>Mycobacteriales</taxon>
        <taxon>Mycobacteriaceae</taxon>
        <taxon>Mycobacterium</taxon>
    </lineage>
</organism>
<reference evidence="2 3" key="1">
    <citation type="submission" date="2016-06" db="EMBL/GenBank/DDBJ databases">
        <authorList>
            <person name="Kjaerup R.B."/>
            <person name="Dalgaard T.S."/>
            <person name="Juul-Madsen H.R."/>
        </authorList>
    </citation>
    <scope>NUCLEOTIDE SEQUENCE [LARGE SCALE GENOMIC DNA]</scope>
    <source>
        <strain evidence="2 3">1081914.2</strain>
    </source>
</reference>
<dbReference type="STRING" id="1790.A5645_19105"/>
<name>A0A1A3CVG6_MYCAS</name>
<dbReference type="InterPro" id="IPR017517">
    <property type="entry name" value="Maleyloyr_isom"/>
</dbReference>
<dbReference type="InterPro" id="IPR034660">
    <property type="entry name" value="DinB/YfiT-like"/>
</dbReference>
<dbReference type="NCBIfam" id="TIGR03083">
    <property type="entry name" value="maleylpyruvate isomerase family mycothiol-dependent enzyme"/>
    <property type="match status" value="1"/>
</dbReference>
<dbReference type="RefSeq" id="WP_065119464.1">
    <property type="nucleotide sequence ID" value="NZ_LZKQ01000046.1"/>
</dbReference>
<evidence type="ECO:0000313" key="2">
    <source>
        <dbReference type="EMBL" id="OBI90051.1"/>
    </source>
</evidence>
<dbReference type="OrthoDB" id="5178565at2"/>
<feature type="domain" description="Mycothiol-dependent maleylpyruvate isomerase metal-binding" evidence="1">
    <location>
        <begin position="12"/>
        <end position="96"/>
    </location>
</feature>
<accession>A0A1A3CVG6</accession>
<dbReference type="Pfam" id="PF11716">
    <property type="entry name" value="MDMPI_N"/>
    <property type="match status" value="1"/>
</dbReference>